<proteinExistence type="predicted"/>
<dbReference type="EMBL" id="BLLF01000941">
    <property type="protein sequence ID" value="GFH16075.1"/>
    <property type="molecule type" value="Genomic_DNA"/>
</dbReference>
<evidence type="ECO:0000313" key="2">
    <source>
        <dbReference type="Proteomes" id="UP000485058"/>
    </source>
</evidence>
<sequence length="348" mass="38010">MGVDYRGDMGRVRNAFARYQATGNLSVVVTADIIIVEYSLNDAETLSETPFDNSVRRPFERLLRKLLSYPNKPAVLLLNAYTWFDLGQSSSRNGLYYTGSDREFHELATYYQLPTVGVKNACWRSMAAGVPGFNVSRTRGDVNGATEAPEIDAQLKGNVFYWDVVHPEGHTGHRAMADLAVHLLADAARAVTKHRHYNHTADLARAAAPLPPPMIPGNWESTTDKCFIGDMLQAAVLPPPTPAAANTAFQWLNDQPPHKRAKWGLVATQPGATIEFKIDTSTPAKSNVEAAELQEYATVEVAHLRSYQGMGQASLECVSGCSCKAAPLNGHHTTHTSLVALHEVVVSQ</sequence>
<feature type="non-terminal residue" evidence="1">
    <location>
        <position position="348"/>
    </location>
</feature>
<dbReference type="AlphaFoldDB" id="A0A699Z3B8"/>
<accession>A0A699Z3B8</accession>
<dbReference type="SUPFAM" id="SSF52266">
    <property type="entry name" value="SGNH hydrolase"/>
    <property type="match status" value="1"/>
</dbReference>
<keyword evidence="2" id="KW-1185">Reference proteome</keyword>
<dbReference type="Proteomes" id="UP000485058">
    <property type="component" value="Unassembled WGS sequence"/>
</dbReference>
<protein>
    <recommendedName>
        <fullName evidence="3">SGNH hydrolase-type esterase domain-containing protein</fullName>
    </recommendedName>
</protein>
<dbReference type="PANTHER" id="PTHR34407">
    <property type="entry name" value="EXPRESSED PROTEIN"/>
    <property type="match status" value="1"/>
</dbReference>
<reference evidence="1 2" key="1">
    <citation type="submission" date="2020-02" db="EMBL/GenBank/DDBJ databases">
        <title>Draft genome sequence of Haematococcus lacustris strain NIES-144.</title>
        <authorList>
            <person name="Morimoto D."/>
            <person name="Nakagawa S."/>
            <person name="Yoshida T."/>
            <person name="Sawayama S."/>
        </authorList>
    </citation>
    <scope>NUCLEOTIDE SEQUENCE [LARGE SCALE GENOMIC DNA]</scope>
    <source>
        <strain evidence="1 2">NIES-144</strain>
    </source>
</reference>
<name>A0A699Z3B8_HAELA</name>
<gene>
    <name evidence="1" type="ORF">HaLaN_12424</name>
</gene>
<comment type="caution">
    <text evidence="1">The sequence shown here is derived from an EMBL/GenBank/DDBJ whole genome shotgun (WGS) entry which is preliminary data.</text>
</comment>
<evidence type="ECO:0008006" key="3">
    <source>
        <dbReference type="Google" id="ProtNLM"/>
    </source>
</evidence>
<dbReference type="PANTHER" id="PTHR34407:SF1">
    <property type="entry name" value="SGNH HYDROLASE-TYPE ESTERASE DOMAIN-CONTAINING PROTEIN"/>
    <property type="match status" value="1"/>
</dbReference>
<feature type="non-terminal residue" evidence="1">
    <location>
        <position position="1"/>
    </location>
</feature>
<organism evidence="1 2">
    <name type="scientific">Haematococcus lacustris</name>
    <name type="common">Green alga</name>
    <name type="synonym">Haematococcus pluvialis</name>
    <dbReference type="NCBI Taxonomy" id="44745"/>
    <lineage>
        <taxon>Eukaryota</taxon>
        <taxon>Viridiplantae</taxon>
        <taxon>Chlorophyta</taxon>
        <taxon>core chlorophytes</taxon>
        <taxon>Chlorophyceae</taxon>
        <taxon>CS clade</taxon>
        <taxon>Chlamydomonadales</taxon>
        <taxon>Haematococcaceae</taxon>
        <taxon>Haematococcus</taxon>
    </lineage>
</organism>
<evidence type="ECO:0000313" key="1">
    <source>
        <dbReference type="EMBL" id="GFH16075.1"/>
    </source>
</evidence>